<evidence type="ECO:0000256" key="4">
    <source>
        <dbReference type="SAM" id="MobiDB-lite"/>
    </source>
</evidence>
<feature type="compositionally biased region" description="Acidic residues" evidence="4">
    <location>
        <begin position="261"/>
        <end position="272"/>
    </location>
</feature>
<dbReference type="Pfam" id="PF00400">
    <property type="entry name" value="WD40"/>
    <property type="match status" value="1"/>
</dbReference>
<dbReference type="PROSITE" id="PS50082">
    <property type="entry name" value="WD_REPEATS_2"/>
    <property type="match status" value="1"/>
</dbReference>
<dbReference type="AlphaFoldDB" id="A0A4C2A1K9"/>
<dbReference type="GO" id="GO:0005737">
    <property type="term" value="C:cytoplasm"/>
    <property type="evidence" value="ECO:0007669"/>
    <property type="project" value="TreeGrafter"/>
</dbReference>
<evidence type="ECO:0000256" key="3">
    <source>
        <dbReference type="PROSITE-ProRule" id="PRU00221"/>
    </source>
</evidence>
<feature type="region of interest" description="Disordered" evidence="4">
    <location>
        <begin position="1"/>
        <end position="281"/>
    </location>
</feature>
<dbReference type="InterPro" id="IPR036322">
    <property type="entry name" value="WD40_repeat_dom_sf"/>
</dbReference>
<feature type="compositionally biased region" description="Basic residues" evidence="4">
    <location>
        <begin position="154"/>
        <end position="167"/>
    </location>
</feature>
<keyword evidence="6" id="KW-1185">Reference proteome</keyword>
<evidence type="ECO:0000256" key="2">
    <source>
        <dbReference type="ARBA" id="ARBA00022737"/>
    </source>
</evidence>
<dbReference type="Proteomes" id="UP000299102">
    <property type="component" value="Unassembled WGS sequence"/>
</dbReference>
<feature type="compositionally biased region" description="Acidic residues" evidence="4">
    <location>
        <begin position="182"/>
        <end position="191"/>
    </location>
</feature>
<dbReference type="Gene3D" id="2.130.10.10">
    <property type="entry name" value="YVTN repeat-like/Quinoprotein amine dehydrogenase"/>
    <property type="match status" value="1"/>
</dbReference>
<feature type="compositionally biased region" description="Basic and acidic residues" evidence="4">
    <location>
        <begin position="111"/>
        <end position="124"/>
    </location>
</feature>
<keyword evidence="1 3" id="KW-0853">WD repeat</keyword>
<evidence type="ECO:0000256" key="1">
    <source>
        <dbReference type="ARBA" id="ARBA00022574"/>
    </source>
</evidence>
<dbReference type="InterPro" id="IPR015943">
    <property type="entry name" value="WD40/YVTN_repeat-like_dom_sf"/>
</dbReference>
<feature type="compositionally biased region" description="Low complexity" evidence="4">
    <location>
        <begin position="230"/>
        <end position="239"/>
    </location>
</feature>
<evidence type="ECO:0000313" key="5">
    <source>
        <dbReference type="EMBL" id="GBP94821.1"/>
    </source>
</evidence>
<dbReference type="SMART" id="SM00320">
    <property type="entry name" value="WD40"/>
    <property type="match status" value="3"/>
</dbReference>
<dbReference type="OrthoDB" id="4869960at2759"/>
<evidence type="ECO:0000313" key="6">
    <source>
        <dbReference type="Proteomes" id="UP000299102"/>
    </source>
</evidence>
<dbReference type="GO" id="GO:0080008">
    <property type="term" value="C:Cul4-RING E3 ubiquitin ligase complex"/>
    <property type="evidence" value="ECO:0007669"/>
    <property type="project" value="TreeGrafter"/>
</dbReference>
<dbReference type="EMBL" id="BGZK01002550">
    <property type="protein sequence ID" value="GBP94821.1"/>
    <property type="molecule type" value="Genomic_DNA"/>
</dbReference>
<sequence>MALWALAQGPVDSRGPRLSQRGKQTYESPETRWPLMGTRSPRGVIESTFQRAHNMDDNSADEEIKDENLSPQQGGKKLKLNDGSSQDSLKDLGNSNKDEKDENVDSGISADKSESTSSDDRAVEAHSWAEGPSNEVVHAAPSSSNVRAILLQIKRPKKGNRNYRKRKNTPDRENDSDTSLQDSDDFTDEEETSGRNNEERRNSDEDNRSMDETTSVPSNLFAESDDETLSSKSSSSSSHNSDDSNESFDSSDLVRLQNIDSDSDEGPTEQDENQTPPSVLLKTRPKHNWFIVQGYLLASGSDDTNVIVWDWATDTALQSIKTGHKSNVFQSKFLYLNARSQLNIVTCARDGQVRLLQCPPSGGAAVSRRRLISHSKAAHKLYVSPSEPHLVISAGEDGLVMQADVRTDRPNR</sequence>
<protein>
    <submittedName>
        <fullName evidence="5">DDB1-and CUL4-associated factor 8</fullName>
    </submittedName>
</protein>
<name>A0A4C2A1K9_EUMVA</name>
<reference evidence="5 6" key="1">
    <citation type="journal article" date="2019" name="Commun. Biol.">
        <title>The bagworm genome reveals a unique fibroin gene that provides high tensile strength.</title>
        <authorList>
            <person name="Kono N."/>
            <person name="Nakamura H."/>
            <person name="Ohtoshi R."/>
            <person name="Tomita M."/>
            <person name="Numata K."/>
            <person name="Arakawa K."/>
        </authorList>
    </citation>
    <scope>NUCLEOTIDE SEQUENCE [LARGE SCALE GENOMIC DNA]</scope>
</reference>
<dbReference type="InterPro" id="IPR045151">
    <property type="entry name" value="DCAF8"/>
</dbReference>
<gene>
    <name evidence="5" type="primary">Dcaf8</name>
    <name evidence="5" type="ORF">EVAR_91219_1</name>
</gene>
<organism evidence="5 6">
    <name type="scientific">Eumeta variegata</name>
    <name type="common">Bagworm moth</name>
    <name type="synonym">Eumeta japonica</name>
    <dbReference type="NCBI Taxonomy" id="151549"/>
    <lineage>
        <taxon>Eukaryota</taxon>
        <taxon>Metazoa</taxon>
        <taxon>Ecdysozoa</taxon>
        <taxon>Arthropoda</taxon>
        <taxon>Hexapoda</taxon>
        <taxon>Insecta</taxon>
        <taxon>Pterygota</taxon>
        <taxon>Neoptera</taxon>
        <taxon>Endopterygota</taxon>
        <taxon>Lepidoptera</taxon>
        <taxon>Glossata</taxon>
        <taxon>Ditrysia</taxon>
        <taxon>Tineoidea</taxon>
        <taxon>Psychidae</taxon>
        <taxon>Oiketicinae</taxon>
        <taxon>Eumeta</taxon>
    </lineage>
</organism>
<dbReference type="STRING" id="151549.A0A4C2A1K9"/>
<comment type="caution">
    <text evidence="5">The sequence shown here is derived from an EMBL/GenBank/DDBJ whole genome shotgun (WGS) entry which is preliminary data.</text>
</comment>
<dbReference type="InterPro" id="IPR001680">
    <property type="entry name" value="WD40_rpt"/>
</dbReference>
<dbReference type="PANTHER" id="PTHR15574:SF21">
    <property type="entry name" value="DDB1- AND CUL4-ASSOCIATED FACTOR 8"/>
    <property type="match status" value="1"/>
</dbReference>
<dbReference type="PANTHER" id="PTHR15574">
    <property type="entry name" value="WD REPEAT DOMAIN-CONTAINING FAMILY"/>
    <property type="match status" value="1"/>
</dbReference>
<feature type="compositionally biased region" description="Basic and acidic residues" evidence="4">
    <location>
        <begin position="192"/>
        <end position="211"/>
    </location>
</feature>
<keyword evidence="2" id="KW-0677">Repeat</keyword>
<feature type="repeat" description="WD" evidence="3">
    <location>
        <begin position="294"/>
        <end position="319"/>
    </location>
</feature>
<accession>A0A4C2A1K9</accession>
<dbReference type="SUPFAM" id="SSF50978">
    <property type="entry name" value="WD40 repeat-like"/>
    <property type="match status" value="1"/>
</dbReference>
<proteinExistence type="predicted"/>